<organism evidence="1">
    <name type="scientific">Arundo donax</name>
    <name type="common">Giant reed</name>
    <name type="synonym">Donax arundinaceus</name>
    <dbReference type="NCBI Taxonomy" id="35708"/>
    <lineage>
        <taxon>Eukaryota</taxon>
        <taxon>Viridiplantae</taxon>
        <taxon>Streptophyta</taxon>
        <taxon>Embryophyta</taxon>
        <taxon>Tracheophyta</taxon>
        <taxon>Spermatophyta</taxon>
        <taxon>Magnoliopsida</taxon>
        <taxon>Liliopsida</taxon>
        <taxon>Poales</taxon>
        <taxon>Poaceae</taxon>
        <taxon>PACMAD clade</taxon>
        <taxon>Arundinoideae</taxon>
        <taxon>Arundineae</taxon>
        <taxon>Arundo</taxon>
    </lineage>
</organism>
<accession>A0A0A9CEV2</accession>
<protein>
    <submittedName>
        <fullName evidence="1">Uncharacterized protein</fullName>
    </submittedName>
</protein>
<reference evidence="1" key="2">
    <citation type="journal article" date="2015" name="Data Brief">
        <title>Shoot transcriptome of the giant reed, Arundo donax.</title>
        <authorList>
            <person name="Barrero R.A."/>
            <person name="Guerrero F.D."/>
            <person name="Moolhuijzen P."/>
            <person name="Goolsby J.A."/>
            <person name="Tidwell J."/>
            <person name="Bellgard S.E."/>
            <person name="Bellgard M.I."/>
        </authorList>
    </citation>
    <scope>NUCLEOTIDE SEQUENCE</scope>
    <source>
        <tissue evidence="1">Shoot tissue taken approximately 20 cm above the soil surface</tissue>
    </source>
</reference>
<evidence type="ECO:0000313" key="1">
    <source>
        <dbReference type="EMBL" id="JAD74081.1"/>
    </source>
</evidence>
<sequence length="52" mass="5781">MEADKKAKRGNFWARLQQQLHHGGRHRKDGCSVALAHSRAAAAAPHKREPVV</sequence>
<name>A0A0A9CEV2_ARUDO</name>
<dbReference type="AlphaFoldDB" id="A0A0A9CEV2"/>
<reference evidence="1" key="1">
    <citation type="submission" date="2014-09" db="EMBL/GenBank/DDBJ databases">
        <authorList>
            <person name="Magalhaes I.L.F."/>
            <person name="Oliveira U."/>
            <person name="Santos F.R."/>
            <person name="Vidigal T.H.D.A."/>
            <person name="Brescovit A.D."/>
            <person name="Santos A.J."/>
        </authorList>
    </citation>
    <scope>NUCLEOTIDE SEQUENCE</scope>
    <source>
        <tissue evidence="1">Shoot tissue taken approximately 20 cm above the soil surface</tissue>
    </source>
</reference>
<dbReference type="EMBL" id="GBRH01223814">
    <property type="protein sequence ID" value="JAD74081.1"/>
    <property type="molecule type" value="Transcribed_RNA"/>
</dbReference>
<proteinExistence type="predicted"/>